<dbReference type="Proteomes" id="UP000538147">
    <property type="component" value="Unassembled WGS sequence"/>
</dbReference>
<reference evidence="1 2" key="1">
    <citation type="submission" date="2020-08" db="EMBL/GenBank/DDBJ databases">
        <title>Genomic Encyclopedia of Type Strains, Phase IV (KMG-IV): sequencing the most valuable type-strain genomes for metagenomic binning, comparative biology and taxonomic classification.</title>
        <authorList>
            <person name="Goeker M."/>
        </authorList>
    </citation>
    <scope>NUCLEOTIDE SEQUENCE [LARGE SCALE GENOMIC DNA]</scope>
    <source>
        <strain evidence="1 2">DSM 102189</strain>
    </source>
</reference>
<dbReference type="InterPro" id="IPR010732">
    <property type="entry name" value="T6SS_TssG-like"/>
</dbReference>
<name>A0A841L5C5_9SPHN</name>
<dbReference type="Pfam" id="PF06996">
    <property type="entry name" value="T6SS_TssG"/>
    <property type="match status" value="1"/>
</dbReference>
<evidence type="ECO:0000313" key="1">
    <source>
        <dbReference type="EMBL" id="MBB6227466.1"/>
    </source>
</evidence>
<dbReference type="PANTHER" id="PTHR35564">
    <property type="match status" value="1"/>
</dbReference>
<gene>
    <name evidence="1" type="ORF">FHS79_001632</name>
</gene>
<proteinExistence type="predicted"/>
<dbReference type="NCBIfam" id="TIGR03347">
    <property type="entry name" value="VI_chp_1"/>
    <property type="match status" value="1"/>
</dbReference>
<dbReference type="AlphaFoldDB" id="A0A841L5C5"/>
<evidence type="ECO:0000313" key="2">
    <source>
        <dbReference type="Proteomes" id="UP000538147"/>
    </source>
</evidence>
<protein>
    <submittedName>
        <fullName evidence="1">Type VI secretion system protein ImpH</fullName>
    </submittedName>
</protein>
<comment type="caution">
    <text evidence="1">The sequence shown here is derived from an EMBL/GenBank/DDBJ whole genome shotgun (WGS) entry which is preliminary data.</text>
</comment>
<dbReference type="EMBL" id="JACIIV010000010">
    <property type="protein sequence ID" value="MBB6227466.1"/>
    <property type="molecule type" value="Genomic_DNA"/>
</dbReference>
<keyword evidence="2" id="KW-1185">Reference proteome</keyword>
<accession>A0A841L5C5</accession>
<organism evidence="1 2">
    <name type="scientific">Polymorphobacter multimanifer</name>
    <dbReference type="NCBI Taxonomy" id="1070431"/>
    <lineage>
        <taxon>Bacteria</taxon>
        <taxon>Pseudomonadati</taxon>
        <taxon>Pseudomonadota</taxon>
        <taxon>Alphaproteobacteria</taxon>
        <taxon>Sphingomonadales</taxon>
        <taxon>Sphingosinicellaceae</taxon>
        <taxon>Polymorphobacter</taxon>
    </lineage>
</organism>
<sequence>MDRSTTDDLTRLFEALAASPERWDFFAAVNALEVATPASPRVGEALEPSREVVNLAHVADFNFPASTIAAWQTDGRRPVLESRHLGLTGPMGPLPSHLTEIAVYERQRRGPRPFNEFLGMLGSRSLQFFYRAWADARPAANASRPADDRFAGYLAAVAGTTELAFLAPGSRPAMGDPASFDDWRRLPYGGHLAALRSPTAIGSMLSHMLGRRVTVREAVGRWHEAPVDQRSQLGQHDVALGKGASLGGRFWSVEYDVAFSIRARSMADLDDLLPGGHGHQLMAEAARSALPHHVNWRAHVAIAEHLIEPARLGGRGGVPTRLGWTSWMAPRGRARLRKDLTIHERAAPAPAAAGNLEEAA</sequence>
<dbReference type="RefSeq" id="WP_184198104.1">
    <property type="nucleotide sequence ID" value="NZ_BMOX01000003.1"/>
</dbReference>
<dbReference type="PANTHER" id="PTHR35564:SF4">
    <property type="entry name" value="CYTOPLASMIC PROTEIN"/>
    <property type="match status" value="1"/>
</dbReference>